<evidence type="ECO:0000313" key="3">
    <source>
        <dbReference type="Proteomes" id="UP000593564"/>
    </source>
</evidence>
<organism evidence="2 3">
    <name type="scientific">Camellia sinensis</name>
    <name type="common">Tea plant</name>
    <name type="synonym">Thea sinensis</name>
    <dbReference type="NCBI Taxonomy" id="4442"/>
    <lineage>
        <taxon>Eukaryota</taxon>
        <taxon>Viridiplantae</taxon>
        <taxon>Streptophyta</taxon>
        <taxon>Embryophyta</taxon>
        <taxon>Tracheophyta</taxon>
        <taxon>Spermatophyta</taxon>
        <taxon>Magnoliopsida</taxon>
        <taxon>eudicotyledons</taxon>
        <taxon>Gunneridae</taxon>
        <taxon>Pentapetalae</taxon>
        <taxon>asterids</taxon>
        <taxon>Ericales</taxon>
        <taxon>Theaceae</taxon>
        <taxon>Camellia</taxon>
    </lineage>
</organism>
<protein>
    <submittedName>
        <fullName evidence="2">Uncharacterized protein</fullName>
    </submittedName>
</protein>
<keyword evidence="3" id="KW-1185">Reference proteome</keyword>
<feature type="compositionally biased region" description="Polar residues" evidence="1">
    <location>
        <begin position="90"/>
        <end position="109"/>
    </location>
</feature>
<feature type="region of interest" description="Disordered" evidence="1">
    <location>
        <begin position="80"/>
        <end position="109"/>
    </location>
</feature>
<sequence>MGITEDPIPHQTSKAPVYQMELPFEFEVDPTTLKVNKLEKLFKRAQAMNSIPDIEDGYTDSTVTLPDRFKMSHIDRFDGSGDPIVHLRSNAATTGGTSTRPSDVSMATTTPKTAIPFAGTQLHKPQAIRPEARGSSPRFTCPYPKP</sequence>
<dbReference type="Proteomes" id="UP000593564">
    <property type="component" value="Unassembled WGS sequence"/>
</dbReference>
<gene>
    <name evidence="2" type="ORF">HYC85_030824</name>
</gene>
<proteinExistence type="predicted"/>
<feature type="region of interest" description="Disordered" evidence="1">
    <location>
        <begin position="121"/>
        <end position="146"/>
    </location>
</feature>
<evidence type="ECO:0000256" key="1">
    <source>
        <dbReference type="SAM" id="MobiDB-lite"/>
    </source>
</evidence>
<accession>A0A7J7G1R6</accession>
<dbReference type="AlphaFoldDB" id="A0A7J7G1R6"/>
<evidence type="ECO:0000313" key="2">
    <source>
        <dbReference type="EMBL" id="KAF5934653.1"/>
    </source>
</evidence>
<name>A0A7J7G1R6_CAMSI</name>
<dbReference type="EMBL" id="JACBKZ010000014">
    <property type="protein sequence ID" value="KAF5934653.1"/>
    <property type="molecule type" value="Genomic_DNA"/>
</dbReference>
<reference evidence="3" key="1">
    <citation type="journal article" date="2020" name="Nat. Commun.">
        <title>Genome assembly of wild tea tree DASZ reveals pedigree and selection history of tea varieties.</title>
        <authorList>
            <person name="Zhang W."/>
            <person name="Zhang Y."/>
            <person name="Qiu H."/>
            <person name="Guo Y."/>
            <person name="Wan H."/>
            <person name="Zhang X."/>
            <person name="Scossa F."/>
            <person name="Alseekh S."/>
            <person name="Zhang Q."/>
            <person name="Wang P."/>
            <person name="Xu L."/>
            <person name="Schmidt M.H."/>
            <person name="Jia X."/>
            <person name="Li D."/>
            <person name="Zhu A."/>
            <person name="Guo F."/>
            <person name="Chen W."/>
            <person name="Ni D."/>
            <person name="Usadel B."/>
            <person name="Fernie A.R."/>
            <person name="Wen W."/>
        </authorList>
    </citation>
    <scope>NUCLEOTIDE SEQUENCE [LARGE SCALE GENOMIC DNA]</scope>
    <source>
        <strain evidence="3">cv. G240</strain>
    </source>
</reference>
<reference evidence="2 3" key="2">
    <citation type="submission" date="2020-07" db="EMBL/GenBank/DDBJ databases">
        <title>Genome assembly of wild tea tree DASZ reveals pedigree and selection history of tea varieties.</title>
        <authorList>
            <person name="Zhang W."/>
        </authorList>
    </citation>
    <scope>NUCLEOTIDE SEQUENCE [LARGE SCALE GENOMIC DNA]</scope>
    <source>
        <strain evidence="3">cv. G240</strain>
        <tissue evidence="2">Leaf</tissue>
    </source>
</reference>
<comment type="caution">
    <text evidence="2">The sequence shown here is derived from an EMBL/GenBank/DDBJ whole genome shotgun (WGS) entry which is preliminary data.</text>
</comment>